<dbReference type="Gene3D" id="1.10.287.130">
    <property type="match status" value="1"/>
</dbReference>
<dbReference type="InterPro" id="IPR050351">
    <property type="entry name" value="BphY/WalK/GraS-like"/>
</dbReference>
<keyword evidence="5" id="KW-0418">Kinase</keyword>
<dbReference type="InterPro" id="IPR003661">
    <property type="entry name" value="HisK_dim/P_dom"/>
</dbReference>
<keyword evidence="3" id="KW-0597">Phosphoprotein</keyword>
<dbReference type="GO" id="GO:0007234">
    <property type="term" value="P:osmosensory signaling via phosphorelay pathway"/>
    <property type="evidence" value="ECO:0007669"/>
    <property type="project" value="TreeGrafter"/>
</dbReference>
<dbReference type="Gene3D" id="3.30.565.10">
    <property type="entry name" value="Histidine kinase-like ATPase, C-terminal domain"/>
    <property type="match status" value="1"/>
</dbReference>
<dbReference type="GO" id="GO:0000156">
    <property type="term" value="F:phosphorelay response regulator activity"/>
    <property type="evidence" value="ECO:0007669"/>
    <property type="project" value="TreeGrafter"/>
</dbReference>
<dbReference type="eggNOG" id="COG4251">
    <property type="taxonomic scope" value="Bacteria"/>
</dbReference>
<evidence type="ECO:0000256" key="1">
    <source>
        <dbReference type="ARBA" id="ARBA00000085"/>
    </source>
</evidence>
<organism evidence="8 9">
    <name type="scientific">Gemmatirosa kalamazoonensis</name>
    <dbReference type="NCBI Taxonomy" id="861299"/>
    <lineage>
        <taxon>Bacteria</taxon>
        <taxon>Pseudomonadati</taxon>
        <taxon>Gemmatimonadota</taxon>
        <taxon>Gemmatimonadia</taxon>
        <taxon>Gemmatimonadales</taxon>
        <taxon>Gemmatimonadaceae</taxon>
        <taxon>Gemmatirosa</taxon>
    </lineage>
</organism>
<dbReference type="Pfam" id="PF02518">
    <property type="entry name" value="HATPase_c"/>
    <property type="match status" value="1"/>
</dbReference>
<dbReference type="CDD" id="cd00082">
    <property type="entry name" value="HisKA"/>
    <property type="match status" value="1"/>
</dbReference>
<evidence type="ECO:0000256" key="2">
    <source>
        <dbReference type="ARBA" id="ARBA00012438"/>
    </source>
</evidence>
<keyword evidence="4" id="KW-0808">Transferase</keyword>
<evidence type="ECO:0000259" key="7">
    <source>
        <dbReference type="PROSITE" id="PS50109"/>
    </source>
</evidence>
<proteinExistence type="predicted"/>
<evidence type="ECO:0000256" key="6">
    <source>
        <dbReference type="SAM" id="Coils"/>
    </source>
</evidence>
<evidence type="ECO:0000313" key="9">
    <source>
        <dbReference type="Proteomes" id="UP000019151"/>
    </source>
</evidence>
<evidence type="ECO:0000313" key="8">
    <source>
        <dbReference type="EMBL" id="AHG87802.1"/>
    </source>
</evidence>
<reference evidence="8 9" key="1">
    <citation type="journal article" date="2014" name="Genome Announc.">
        <title>Genome Sequence and Methylome of Soil Bacterium Gemmatirosa kalamazoonensis KBS708T, a Member of the Rarely Cultivated Gemmatimonadetes Phylum.</title>
        <authorList>
            <person name="Debruyn J.M."/>
            <person name="Radosevich M."/>
            <person name="Wommack K.E."/>
            <person name="Polson S.W."/>
            <person name="Hauser L.J."/>
            <person name="Fawaz M.N."/>
            <person name="Korlach J."/>
            <person name="Tsai Y.C."/>
        </authorList>
    </citation>
    <scope>NUCLEOTIDE SEQUENCE [LARGE SCALE GENOMIC DNA]</scope>
    <source>
        <strain evidence="8 9">KBS708</strain>
    </source>
</reference>
<dbReference type="InterPro" id="IPR036890">
    <property type="entry name" value="HATPase_C_sf"/>
</dbReference>
<dbReference type="EMBL" id="CP007128">
    <property type="protein sequence ID" value="AHG87802.1"/>
    <property type="molecule type" value="Genomic_DNA"/>
</dbReference>
<sequence>MTETSSGAPIPRLAGSFRAFPGGVLLLDADGVVRESNGRLDEALGTPLVGRPFGDALDGPSSRAKWERALAAARDTDDGDAADGRVVELVLAGRETLGEPRAFSMLWDDDGRAVWLVEHPRDARLDRLREQVTDVNSELANAQRDLLKERSRLARALAELETRNAELEATTRELARSNRALDEFAHVVSHDLKTPLRSIANYARWVAEDAGGTLADEPRAHLDALRGQVTRMRSMIDGVLAYARAGREPSAPEPVDVGALLGEIVALLHPPAGVRVVAEGPLPTLRTARAPLQQVLQNLIDNAIKHAGSDSVDVRVGAHEAGDWCELAVSDDGPGIPEPSRERVWELFHTLAPSDGERTGIGLAVVRRLVEGHGGRIWVESPNDRGGATFRFLWPRVSGG</sequence>
<dbReference type="SMART" id="SM00388">
    <property type="entry name" value="HisKA"/>
    <property type="match status" value="1"/>
</dbReference>
<protein>
    <recommendedName>
        <fullName evidence="2">histidine kinase</fullName>
        <ecNumber evidence="2">2.7.13.3</ecNumber>
    </recommendedName>
</protein>
<evidence type="ECO:0000256" key="4">
    <source>
        <dbReference type="ARBA" id="ARBA00022679"/>
    </source>
</evidence>
<dbReference type="InterPro" id="IPR004358">
    <property type="entry name" value="Sig_transdc_His_kin-like_C"/>
</dbReference>
<dbReference type="HOGENOM" id="CLU_000445_114_71_0"/>
<dbReference type="OrthoDB" id="5389501at2"/>
<dbReference type="SUPFAM" id="SSF55785">
    <property type="entry name" value="PYP-like sensor domain (PAS domain)"/>
    <property type="match status" value="1"/>
</dbReference>
<dbReference type="STRING" id="861299.J421_0265"/>
<keyword evidence="6" id="KW-0175">Coiled coil</keyword>
<dbReference type="RefSeq" id="WP_025409360.1">
    <property type="nucleotide sequence ID" value="NZ_CP007128.1"/>
</dbReference>
<dbReference type="PRINTS" id="PR00344">
    <property type="entry name" value="BCTRLSENSOR"/>
</dbReference>
<name>W0RBH7_9BACT</name>
<dbReference type="SUPFAM" id="SSF55874">
    <property type="entry name" value="ATPase domain of HSP90 chaperone/DNA topoisomerase II/histidine kinase"/>
    <property type="match status" value="1"/>
</dbReference>
<gene>
    <name evidence="8" type="ORF">J421_0265</name>
</gene>
<dbReference type="InterPro" id="IPR036097">
    <property type="entry name" value="HisK_dim/P_sf"/>
</dbReference>
<dbReference type="SUPFAM" id="SSF47384">
    <property type="entry name" value="Homodimeric domain of signal transducing histidine kinase"/>
    <property type="match status" value="1"/>
</dbReference>
<dbReference type="Proteomes" id="UP000019151">
    <property type="component" value="Chromosome"/>
</dbReference>
<evidence type="ECO:0000256" key="5">
    <source>
        <dbReference type="ARBA" id="ARBA00022777"/>
    </source>
</evidence>
<dbReference type="AlphaFoldDB" id="W0RBH7"/>
<dbReference type="Pfam" id="PF00512">
    <property type="entry name" value="HisKA"/>
    <property type="match status" value="1"/>
</dbReference>
<dbReference type="PANTHER" id="PTHR42878:SF15">
    <property type="entry name" value="BACTERIOPHYTOCHROME"/>
    <property type="match status" value="1"/>
</dbReference>
<dbReference type="InterPro" id="IPR005467">
    <property type="entry name" value="His_kinase_dom"/>
</dbReference>
<feature type="domain" description="Histidine kinase" evidence="7">
    <location>
        <begin position="187"/>
        <end position="398"/>
    </location>
</feature>
<dbReference type="InParanoid" id="W0RBH7"/>
<dbReference type="GO" id="GO:0000155">
    <property type="term" value="F:phosphorelay sensor kinase activity"/>
    <property type="evidence" value="ECO:0007669"/>
    <property type="project" value="InterPro"/>
</dbReference>
<comment type="catalytic activity">
    <reaction evidence="1">
        <text>ATP + protein L-histidine = ADP + protein N-phospho-L-histidine.</text>
        <dbReference type="EC" id="2.7.13.3"/>
    </reaction>
</comment>
<keyword evidence="8" id="KW-0547">Nucleotide-binding</keyword>
<dbReference type="KEGG" id="gba:J421_0265"/>
<dbReference type="InterPro" id="IPR035965">
    <property type="entry name" value="PAS-like_dom_sf"/>
</dbReference>
<dbReference type="InterPro" id="IPR003594">
    <property type="entry name" value="HATPase_dom"/>
</dbReference>
<dbReference type="GO" id="GO:0030295">
    <property type="term" value="F:protein kinase activator activity"/>
    <property type="evidence" value="ECO:0007669"/>
    <property type="project" value="TreeGrafter"/>
</dbReference>
<dbReference type="GO" id="GO:0005524">
    <property type="term" value="F:ATP binding"/>
    <property type="evidence" value="ECO:0007669"/>
    <property type="project" value="UniProtKB-KW"/>
</dbReference>
<keyword evidence="8" id="KW-0067">ATP-binding</keyword>
<feature type="coiled-coil region" evidence="6">
    <location>
        <begin position="125"/>
        <end position="180"/>
    </location>
</feature>
<dbReference type="PROSITE" id="PS50109">
    <property type="entry name" value="HIS_KIN"/>
    <property type="match status" value="1"/>
</dbReference>
<dbReference type="PANTHER" id="PTHR42878">
    <property type="entry name" value="TWO-COMPONENT HISTIDINE KINASE"/>
    <property type="match status" value="1"/>
</dbReference>
<keyword evidence="9" id="KW-1185">Reference proteome</keyword>
<evidence type="ECO:0000256" key="3">
    <source>
        <dbReference type="ARBA" id="ARBA00022553"/>
    </source>
</evidence>
<dbReference type="CDD" id="cd00075">
    <property type="entry name" value="HATPase"/>
    <property type="match status" value="1"/>
</dbReference>
<accession>W0RBH7</accession>
<dbReference type="SMART" id="SM00387">
    <property type="entry name" value="HATPase_c"/>
    <property type="match status" value="1"/>
</dbReference>
<dbReference type="EC" id="2.7.13.3" evidence="2"/>